<keyword evidence="2" id="KW-1133">Transmembrane helix</keyword>
<evidence type="ECO:0000256" key="2">
    <source>
        <dbReference type="SAM" id="Phobius"/>
    </source>
</evidence>
<proteinExistence type="predicted"/>
<feature type="region of interest" description="Disordered" evidence="1">
    <location>
        <begin position="61"/>
        <end position="93"/>
    </location>
</feature>
<evidence type="ECO:0000313" key="3">
    <source>
        <dbReference type="EMBL" id="VAX25912.1"/>
    </source>
</evidence>
<keyword evidence="2" id="KW-0472">Membrane</keyword>
<dbReference type="AlphaFoldDB" id="A0A3B1CCH9"/>
<gene>
    <name evidence="3" type="ORF">MNBD_IGNAVI01-734</name>
</gene>
<name>A0A3B1CCH9_9ZZZZ</name>
<accession>A0A3B1CCH9</accession>
<evidence type="ECO:0000256" key="1">
    <source>
        <dbReference type="SAM" id="MobiDB-lite"/>
    </source>
</evidence>
<sequence length="109" mass="12842">MELFRIIYWSLIVFGLIALITILISYLTYQIRKKLGNIPAEHYRNNDRNQKEIVVKIPRSSGTSEIKQHHPKVVKLSEQNQDTGNYRDSRQNGKNRITILNDDLRNDDF</sequence>
<reference evidence="3" key="1">
    <citation type="submission" date="2018-06" db="EMBL/GenBank/DDBJ databases">
        <authorList>
            <person name="Zhirakovskaya E."/>
        </authorList>
    </citation>
    <scope>NUCLEOTIDE SEQUENCE</scope>
</reference>
<protein>
    <submittedName>
        <fullName evidence="3">Uncharacterized protein</fullName>
    </submittedName>
</protein>
<dbReference type="EMBL" id="UOGD01000315">
    <property type="protein sequence ID" value="VAX25912.1"/>
    <property type="molecule type" value="Genomic_DNA"/>
</dbReference>
<organism evidence="3">
    <name type="scientific">hydrothermal vent metagenome</name>
    <dbReference type="NCBI Taxonomy" id="652676"/>
    <lineage>
        <taxon>unclassified sequences</taxon>
        <taxon>metagenomes</taxon>
        <taxon>ecological metagenomes</taxon>
    </lineage>
</organism>
<feature type="transmembrane region" description="Helical" evidence="2">
    <location>
        <begin position="6"/>
        <end position="29"/>
    </location>
</feature>
<keyword evidence="2" id="KW-0812">Transmembrane</keyword>